<dbReference type="Proteomes" id="UP000054925">
    <property type="component" value="Unassembled WGS sequence"/>
</dbReference>
<gene>
    <name evidence="2" type="ORF">AWB67_03892</name>
</gene>
<evidence type="ECO:0000313" key="3">
    <source>
        <dbReference type="Proteomes" id="UP000054925"/>
    </source>
</evidence>
<name>A0A158JJB3_9BURK</name>
<dbReference type="OrthoDB" id="581553at2"/>
<sequence>MSEDGDALRLSMPLLEADGDFVTVWLRRTMGGWRLEDAGTTLMRISYDSDASAVTRGPRRVLLDRMLAEYGARLGDDGQIVSETEEQHIGMSLLRYGQALLRVNDLKSWSKSRIASTFFDDLKLTLAEIAGAERVQEHYLAPEVPDAADYPIDFAITGGPSPLFIFGVPTRDRARLATIVLQHIDPYIFRVRFDRRLSGCERDPE</sequence>
<organism evidence="2 3">
    <name type="scientific">Caballeronia terrestris</name>
    <dbReference type="NCBI Taxonomy" id="1226301"/>
    <lineage>
        <taxon>Bacteria</taxon>
        <taxon>Pseudomonadati</taxon>
        <taxon>Pseudomonadota</taxon>
        <taxon>Betaproteobacteria</taxon>
        <taxon>Burkholderiales</taxon>
        <taxon>Burkholderiaceae</taxon>
        <taxon>Caballeronia</taxon>
    </lineage>
</organism>
<dbReference type="RefSeq" id="WP_087657828.1">
    <property type="nucleotide sequence ID" value="NZ_FCOL02000022.1"/>
</dbReference>
<reference evidence="2" key="1">
    <citation type="submission" date="2016-01" db="EMBL/GenBank/DDBJ databases">
        <authorList>
            <person name="Peeters C."/>
        </authorList>
    </citation>
    <scope>NUCLEOTIDE SEQUENCE [LARGE SCALE GENOMIC DNA]</scope>
    <source>
        <strain evidence="2">LMG 22937</strain>
    </source>
</reference>
<feature type="domain" description="DUF1828" evidence="1">
    <location>
        <begin position="13"/>
        <end position="103"/>
    </location>
</feature>
<dbReference type="AlphaFoldDB" id="A0A158JJB3"/>
<dbReference type="Pfam" id="PF08861">
    <property type="entry name" value="DUF1828"/>
    <property type="match status" value="1"/>
</dbReference>
<evidence type="ECO:0000313" key="2">
    <source>
        <dbReference type="EMBL" id="SAL68962.1"/>
    </source>
</evidence>
<dbReference type="InterPro" id="IPR014960">
    <property type="entry name" value="DUF1828"/>
</dbReference>
<evidence type="ECO:0000259" key="1">
    <source>
        <dbReference type="Pfam" id="PF08861"/>
    </source>
</evidence>
<keyword evidence="3" id="KW-1185">Reference proteome</keyword>
<proteinExistence type="predicted"/>
<comment type="caution">
    <text evidence="2">The sequence shown here is derived from an EMBL/GenBank/DDBJ whole genome shotgun (WGS) entry which is preliminary data.</text>
</comment>
<protein>
    <recommendedName>
        <fullName evidence="1">DUF1828 domain-containing protein</fullName>
    </recommendedName>
</protein>
<dbReference type="EMBL" id="FCOL02000022">
    <property type="protein sequence ID" value="SAL68962.1"/>
    <property type="molecule type" value="Genomic_DNA"/>
</dbReference>
<accession>A0A158JJB3</accession>